<dbReference type="PANTHER" id="PTHR44083">
    <property type="entry name" value="TOPLESS-RELATED PROTEIN 1-RELATED"/>
    <property type="match status" value="1"/>
</dbReference>
<dbReference type="InterPro" id="IPR054080">
    <property type="entry name" value="TPR1-like_2nd"/>
</dbReference>
<evidence type="ECO:0000259" key="6">
    <source>
        <dbReference type="PROSITE" id="PS50897"/>
    </source>
</evidence>
<dbReference type="PROSITE" id="PS50896">
    <property type="entry name" value="LISH"/>
    <property type="match status" value="1"/>
</dbReference>
<dbReference type="SMART" id="SM00667">
    <property type="entry name" value="LisH"/>
    <property type="match status" value="1"/>
</dbReference>
<dbReference type="InterPro" id="IPR001680">
    <property type="entry name" value="WD40_rpt"/>
</dbReference>
<dbReference type="PROSITE" id="PS50082">
    <property type="entry name" value="WD_REPEATS_2"/>
    <property type="match status" value="1"/>
</dbReference>
<organism evidence="7 8">
    <name type="scientific">Eragrostis curvula</name>
    <name type="common">weeping love grass</name>
    <dbReference type="NCBI Taxonomy" id="38414"/>
    <lineage>
        <taxon>Eukaryota</taxon>
        <taxon>Viridiplantae</taxon>
        <taxon>Streptophyta</taxon>
        <taxon>Embryophyta</taxon>
        <taxon>Tracheophyta</taxon>
        <taxon>Spermatophyta</taxon>
        <taxon>Magnoliopsida</taxon>
        <taxon>Liliopsida</taxon>
        <taxon>Poales</taxon>
        <taxon>Poaceae</taxon>
        <taxon>PACMAD clade</taxon>
        <taxon>Chloridoideae</taxon>
        <taxon>Eragrostideae</taxon>
        <taxon>Eragrostidinae</taxon>
        <taxon>Eragrostis</taxon>
    </lineage>
</organism>
<dbReference type="OrthoDB" id="972532at2759"/>
<dbReference type="EMBL" id="RWGY01000005">
    <property type="protein sequence ID" value="TVU42938.1"/>
    <property type="molecule type" value="Genomic_DNA"/>
</dbReference>
<feature type="domain" description="CTLH" evidence="6">
    <location>
        <begin position="46"/>
        <end position="103"/>
    </location>
</feature>
<reference evidence="7 8" key="1">
    <citation type="journal article" date="2019" name="Sci. Rep.">
        <title>A high-quality genome of Eragrostis curvula grass provides insights into Poaceae evolution and supports new strategies to enhance forage quality.</title>
        <authorList>
            <person name="Carballo J."/>
            <person name="Santos B.A.C.M."/>
            <person name="Zappacosta D."/>
            <person name="Garbus I."/>
            <person name="Selva J.P."/>
            <person name="Gallo C.A."/>
            <person name="Diaz A."/>
            <person name="Albertini E."/>
            <person name="Caccamo M."/>
            <person name="Echenique V."/>
        </authorList>
    </citation>
    <scope>NUCLEOTIDE SEQUENCE [LARGE SCALE GENOMIC DNA]</scope>
    <source>
        <strain evidence="8">cv. Victoria</strain>
        <tissue evidence="7">Leaf</tissue>
    </source>
</reference>
<dbReference type="InterPro" id="IPR048419">
    <property type="entry name" value="Topless_Znf"/>
</dbReference>
<feature type="domain" description="Ig-like" evidence="5">
    <location>
        <begin position="329"/>
        <end position="429"/>
    </location>
</feature>
<dbReference type="InterPro" id="IPR036322">
    <property type="entry name" value="WD40_repeat_dom_sf"/>
</dbReference>
<evidence type="ECO:0000313" key="7">
    <source>
        <dbReference type="EMBL" id="TVU42938.1"/>
    </source>
</evidence>
<name>A0A5J9W494_9POAL</name>
<evidence type="ECO:0000256" key="3">
    <source>
        <dbReference type="PROSITE-ProRule" id="PRU00221"/>
    </source>
</evidence>
<feature type="region of interest" description="Disordered" evidence="4">
    <location>
        <begin position="243"/>
        <end position="263"/>
    </location>
</feature>
<dbReference type="PROSITE" id="PS50897">
    <property type="entry name" value="CTLH"/>
    <property type="match status" value="1"/>
</dbReference>
<evidence type="ECO:0000256" key="1">
    <source>
        <dbReference type="ARBA" id="ARBA00022574"/>
    </source>
</evidence>
<dbReference type="Pfam" id="PF00400">
    <property type="entry name" value="WD40"/>
    <property type="match status" value="2"/>
</dbReference>
<dbReference type="GO" id="GO:0006355">
    <property type="term" value="P:regulation of DNA-templated transcription"/>
    <property type="evidence" value="ECO:0007669"/>
    <property type="project" value="InterPro"/>
</dbReference>
<dbReference type="InterPro" id="IPR027728">
    <property type="entry name" value="Topless_fam"/>
</dbReference>
<protein>
    <recommendedName>
        <fullName evidence="9">LisH domain-containing protein</fullName>
    </recommendedName>
</protein>
<evidence type="ECO:0000259" key="5">
    <source>
        <dbReference type="PROSITE" id="PS50835"/>
    </source>
</evidence>
<gene>
    <name evidence="7" type="ORF">EJB05_09363</name>
</gene>
<dbReference type="SMART" id="SM00668">
    <property type="entry name" value="CTLH"/>
    <property type="match status" value="1"/>
</dbReference>
<dbReference type="Gramene" id="TVU42938">
    <property type="protein sequence ID" value="TVU42938"/>
    <property type="gene ID" value="EJB05_09363"/>
</dbReference>
<evidence type="ECO:0008006" key="9">
    <source>
        <dbReference type="Google" id="ProtNLM"/>
    </source>
</evidence>
<dbReference type="InterPro" id="IPR007110">
    <property type="entry name" value="Ig-like_dom"/>
</dbReference>
<dbReference type="PROSITE" id="PS50294">
    <property type="entry name" value="WD_REPEATS_REGION"/>
    <property type="match status" value="1"/>
</dbReference>
<dbReference type="Pfam" id="PF21359">
    <property type="entry name" value="zf_topless"/>
    <property type="match status" value="1"/>
</dbReference>
<evidence type="ECO:0000313" key="8">
    <source>
        <dbReference type="Proteomes" id="UP000324897"/>
    </source>
</evidence>
<dbReference type="PANTHER" id="PTHR44083:SF5">
    <property type="entry name" value="PROTEIN TOPLESS-RELATED PROTEIN 2"/>
    <property type="match status" value="1"/>
</dbReference>
<evidence type="ECO:0000256" key="4">
    <source>
        <dbReference type="SAM" id="MobiDB-lite"/>
    </source>
</evidence>
<proteinExistence type="predicted"/>
<keyword evidence="1 3" id="KW-0853">WD repeat</keyword>
<comment type="caution">
    <text evidence="7">The sequence shown here is derived from an EMBL/GenBank/DDBJ whole genome shotgun (WGS) entry which is preliminary data.</text>
</comment>
<dbReference type="SMART" id="SM00320">
    <property type="entry name" value="WD40"/>
    <property type="match status" value="4"/>
</dbReference>
<accession>A0A5J9W494</accession>
<dbReference type="InterPro" id="IPR006594">
    <property type="entry name" value="LisH"/>
</dbReference>
<dbReference type="AlphaFoldDB" id="A0A5J9W494"/>
<dbReference type="PROSITE" id="PS50835">
    <property type="entry name" value="IG_LIKE"/>
    <property type="match status" value="1"/>
</dbReference>
<keyword evidence="2" id="KW-0677">Repeat</keyword>
<evidence type="ECO:0000256" key="2">
    <source>
        <dbReference type="ARBA" id="ARBA00022737"/>
    </source>
</evidence>
<dbReference type="Pfam" id="PF21889">
    <property type="entry name" value="TPR1-like_2nd"/>
    <property type="match status" value="1"/>
</dbReference>
<dbReference type="InterPro" id="IPR015943">
    <property type="entry name" value="WD40/YVTN_repeat-like_dom_sf"/>
</dbReference>
<keyword evidence="8" id="KW-1185">Reference proteome</keyword>
<dbReference type="SUPFAM" id="SSF50978">
    <property type="entry name" value="WD40 repeat-like"/>
    <property type="match status" value="1"/>
</dbReference>
<dbReference type="InterPro" id="IPR006595">
    <property type="entry name" value="CTLH_C"/>
</dbReference>
<sequence length="722" mass="79714">MEAPDVAEAPPPPSLLRGLQHLVLQHLREIGYKETAHSLERETGLYLDAEHLQDLVRRGAWDEAERYLGGFTGVGEDPCAAKVVFALRKQKYLEALDRRITAEEGEVLMNDLKALAPYDEEVAKMVAMLENFRQREHLDTASARDALALEIKQLIEANPLLQDKLEFPSFADSRLRTLVNQSLNMQHALCKEKKNPEVKTLFSDHSCDSDITLCIEAEKTTDSARTPKKITKSAWKAKQVTKSSLKPKQITKPEGLAPPRARPFQPVITPSPNAVADCLTNTTPSLPHAVVAEGTPSLSQLPSTGYTDTIVPSIDYAVERLYSGQLDEPPIVILRKMQPPIVDATLSLSCLSTPDVKPKDESEKIVFWNSHGGRLQLMYLPDEATPCRKVVSLLYANNGISLLALSSDATHKLWKWQCSDTNPNKKSITSVPQLWQPENGIVMKNDTSYGNTEEATACIALSGSGSYVVSASGGKVSVFNMMTFQVVSTFMAPPPAVTFILFHPQYSNIIAFGMEDSTIQIYNFHVGQVTNKLESHNKKITGLSFSQLKNVLVSSGADTQLCVWSIDVWTKKFSRYMVQDPNQTVALDGDTTWSPRNEHHPRISSAVYSCDGCLVYAGFCDGTIKIFESDLKFRVRVQPSDYVKPISSDGSVYPMVIAAHPSEPNQIALGMSNGTVIVLNSKLTNMDEQLETSPPQYTSAMRAPAEPDKSGMCRLYGVNFVT</sequence>
<dbReference type="Proteomes" id="UP000324897">
    <property type="component" value="Unassembled WGS sequence"/>
</dbReference>
<dbReference type="Gene3D" id="2.130.10.10">
    <property type="entry name" value="YVTN repeat-like/Quinoprotein amine dehydrogenase"/>
    <property type="match status" value="1"/>
</dbReference>
<feature type="repeat" description="WD" evidence="3">
    <location>
        <begin position="533"/>
        <end position="567"/>
    </location>
</feature>